<keyword evidence="13" id="KW-0418">Kinase</keyword>
<evidence type="ECO:0000256" key="4">
    <source>
        <dbReference type="ARBA" id="ARBA00003889"/>
    </source>
</evidence>
<keyword evidence="14" id="KW-0067">ATP-binding</keyword>
<evidence type="ECO:0000313" key="21">
    <source>
        <dbReference type="Proteomes" id="UP000050398"/>
    </source>
</evidence>
<dbReference type="Proteomes" id="UP000050398">
    <property type="component" value="Unassembled WGS sequence"/>
</dbReference>
<evidence type="ECO:0000256" key="5">
    <source>
        <dbReference type="ARBA" id="ARBA00004692"/>
    </source>
</evidence>
<dbReference type="InterPro" id="IPR027417">
    <property type="entry name" value="P-loop_NTPase"/>
</dbReference>
<dbReference type="GO" id="GO:0043752">
    <property type="term" value="F:adenosylcobinamide kinase activity"/>
    <property type="evidence" value="ECO:0007669"/>
    <property type="project" value="UniProtKB-EC"/>
</dbReference>
<comment type="catalytic activity">
    <reaction evidence="1">
        <text>adenosylcob(III)inamide + ATP = adenosylcob(III)inamide phosphate + ADP + H(+)</text>
        <dbReference type="Rhea" id="RHEA:15769"/>
        <dbReference type="ChEBI" id="CHEBI:2480"/>
        <dbReference type="ChEBI" id="CHEBI:15378"/>
        <dbReference type="ChEBI" id="CHEBI:30616"/>
        <dbReference type="ChEBI" id="CHEBI:58502"/>
        <dbReference type="ChEBI" id="CHEBI:456216"/>
        <dbReference type="EC" id="2.7.1.156"/>
    </reaction>
</comment>
<evidence type="ECO:0000256" key="14">
    <source>
        <dbReference type="ARBA" id="ARBA00022840"/>
    </source>
</evidence>
<evidence type="ECO:0000256" key="16">
    <source>
        <dbReference type="ARBA" id="ARBA00029570"/>
    </source>
</evidence>
<gene>
    <name evidence="20" type="ORF">AM506_07770</name>
</gene>
<evidence type="ECO:0000256" key="17">
    <source>
        <dbReference type="ARBA" id="ARBA00030571"/>
    </source>
</evidence>
<keyword evidence="12 19" id="KW-0547">Nucleotide-binding</keyword>
<feature type="binding site" evidence="19">
    <location>
        <begin position="9"/>
        <end position="16"/>
    </location>
    <ligand>
        <name>GTP</name>
        <dbReference type="ChEBI" id="CHEBI:37565"/>
    </ligand>
</feature>
<dbReference type="EC" id="2.7.1.156" evidence="8"/>
<feature type="binding site" evidence="19">
    <location>
        <begin position="37"/>
        <end position="39"/>
    </location>
    <ligand>
        <name>GTP</name>
        <dbReference type="ChEBI" id="CHEBI:37565"/>
    </ligand>
</feature>
<comment type="caution">
    <text evidence="20">The sequence shown here is derived from an EMBL/GenBank/DDBJ whole genome shotgun (WGS) entry which is preliminary data.</text>
</comment>
<evidence type="ECO:0000256" key="10">
    <source>
        <dbReference type="ARBA" id="ARBA00022573"/>
    </source>
</evidence>
<dbReference type="SUPFAM" id="SSF52540">
    <property type="entry name" value="P-loop containing nucleoside triphosphate hydrolases"/>
    <property type="match status" value="1"/>
</dbReference>
<reference evidence="20 21" key="1">
    <citation type="submission" date="2015-08" db="EMBL/GenBank/DDBJ databases">
        <title>Draft Genome Sequence of Bacillus vietnamensis UCD-SED5.</title>
        <authorList>
            <person name="Lee R.D."/>
            <person name="Jospin G."/>
            <person name="Lang J.M."/>
            <person name="Coil D.A."/>
            <person name="Eisen J.A."/>
        </authorList>
    </citation>
    <scope>NUCLEOTIDE SEQUENCE [LARGE SCALE GENOMIC DNA]</scope>
    <source>
        <strain evidence="20 21">UCD-SED5</strain>
    </source>
</reference>
<organism evidence="20 21">
    <name type="scientific">Rossellomorea vietnamensis</name>
    <dbReference type="NCBI Taxonomy" id="218284"/>
    <lineage>
        <taxon>Bacteria</taxon>
        <taxon>Bacillati</taxon>
        <taxon>Bacillota</taxon>
        <taxon>Bacilli</taxon>
        <taxon>Bacillales</taxon>
        <taxon>Bacillaceae</taxon>
        <taxon>Rossellomorea</taxon>
    </lineage>
</organism>
<comment type="pathway">
    <text evidence="6">Cofactor biosynthesis; adenosylcobalamin biosynthesis; adenosylcobalamin from cob(II)yrinate a,c-diamide: step 5/7.</text>
</comment>
<comment type="catalytic activity">
    <reaction evidence="3">
        <text>adenosylcob(III)inamide + GTP = adenosylcob(III)inamide phosphate + GDP + H(+)</text>
        <dbReference type="Rhea" id="RHEA:15765"/>
        <dbReference type="ChEBI" id="CHEBI:2480"/>
        <dbReference type="ChEBI" id="CHEBI:15378"/>
        <dbReference type="ChEBI" id="CHEBI:37565"/>
        <dbReference type="ChEBI" id="CHEBI:58189"/>
        <dbReference type="ChEBI" id="CHEBI:58502"/>
        <dbReference type="EC" id="2.7.1.156"/>
    </reaction>
</comment>
<evidence type="ECO:0000256" key="8">
    <source>
        <dbReference type="ARBA" id="ARBA00012016"/>
    </source>
</evidence>
<dbReference type="OrthoDB" id="9799422at2"/>
<accession>A0A0P6WHB6</accession>
<evidence type="ECO:0000256" key="1">
    <source>
        <dbReference type="ARBA" id="ARBA00000312"/>
    </source>
</evidence>
<comment type="similarity">
    <text evidence="7">Belongs to the CobU/CobP family.</text>
</comment>
<dbReference type="RefSeq" id="WP_060671932.1">
    <property type="nucleotide sequence ID" value="NZ_LIXZ01000005.1"/>
</dbReference>
<dbReference type="Pfam" id="PF02283">
    <property type="entry name" value="CobU"/>
    <property type="match status" value="1"/>
</dbReference>
<feature type="active site" description="GMP-histidine intermediate" evidence="18">
    <location>
        <position position="53"/>
    </location>
</feature>
<evidence type="ECO:0000313" key="20">
    <source>
        <dbReference type="EMBL" id="KPL59968.1"/>
    </source>
</evidence>
<sequence length="184" mass="20793">MGKLFFITGGVRSGKSSYAENLASDLRTSNEVLIYLACGVNTDREMEKRILKHRLDREHSAENWKTIERPSAIGGILDSIPSNAIVLLDCLTTLLTNEGFNGDMEGGRYVEDSIYESILQLKEKVKALLVVSNELFYDLPSKPEEILQFQRMLGRLHERLVKESFIAIDMSVGIPVMKKGIRMR</sequence>
<feature type="binding site" evidence="19">
    <location>
        <position position="68"/>
    </location>
    <ligand>
        <name>GTP</name>
        <dbReference type="ChEBI" id="CHEBI:37565"/>
    </ligand>
</feature>
<keyword evidence="15 19" id="KW-0342">GTP-binding</keyword>
<evidence type="ECO:0000256" key="13">
    <source>
        <dbReference type="ARBA" id="ARBA00022777"/>
    </source>
</evidence>
<dbReference type="PANTHER" id="PTHR34848:SF1">
    <property type="entry name" value="BIFUNCTIONAL ADENOSYLCOBALAMIN BIOSYNTHESIS PROTEIN COBU"/>
    <property type="match status" value="1"/>
</dbReference>
<comment type="pathway">
    <text evidence="5">Cofactor biosynthesis; adenosylcobalamin biosynthesis; adenosylcobalamin from cob(II)yrinate a,c-diamide: step 6/7.</text>
</comment>
<dbReference type="PATRIC" id="fig|218284.4.peg.3169"/>
<protein>
    <recommendedName>
        <fullName evidence="16">Adenosylcobinamide kinase</fullName>
        <ecNumber evidence="8">2.7.1.156</ecNumber>
        <ecNumber evidence="9">2.7.7.62</ecNumber>
    </recommendedName>
    <alternativeName>
        <fullName evidence="17">Adenosylcobinamide-phosphate guanylyltransferase</fullName>
    </alternativeName>
</protein>
<evidence type="ECO:0000256" key="7">
    <source>
        <dbReference type="ARBA" id="ARBA00007490"/>
    </source>
</evidence>
<feature type="binding site" evidence="19">
    <location>
        <position position="89"/>
    </location>
    <ligand>
        <name>GTP</name>
        <dbReference type="ChEBI" id="CHEBI:37565"/>
    </ligand>
</feature>
<dbReference type="PIRSF" id="PIRSF006135">
    <property type="entry name" value="CobU"/>
    <property type="match status" value="1"/>
</dbReference>
<proteinExistence type="inferred from homology"/>
<dbReference type="GO" id="GO:0008820">
    <property type="term" value="F:cobinamide phosphate guanylyltransferase activity"/>
    <property type="evidence" value="ECO:0007669"/>
    <property type="project" value="UniProtKB-EC"/>
</dbReference>
<comment type="function">
    <text evidence="4">Catalyzes ATP-dependent phosphorylation of adenosylcobinamide and addition of GMP to adenosylcobinamide phosphate.</text>
</comment>
<dbReference type="GO" id="GO:0005525">
    <property type="term" value="F:GTP binding"/>
    <property type="evidence" value="ECO:0007669"/>
    <property type="project" value="UniProtKB-KW"/>
</dbReference>
<evidence type="ECO:0000256" key="15">
    <source>
        <dbReference type="ARBA" id="ARBA00023134"/>
    </source>
</evidence>
<evidence type="ECO:0000256" key="2">
    <source>
        <dbReference type="ARBA" id="ARBA00000711"/>
    </source>
</evidence>
<dbReference type="EMBL" id="LIXZ01000005">
    <property type="protein sequence ID" value="KPL59968.1"/>
    <property type="molecule type" value="Genomic_DNA"/>
</dbReference>
<dbReference type="GO" id="GO:0005524">
    <property type="term" value="F:ATP binding"/>
    <property type="evidence" value="ECO:0007669"/>
    <property type="project" value="UniProtKB-KW"/>
</dbReference>
<comment type="catalytic activity">
    <reaction evidence="2">
        <text>adenosylcob(III)inamide phosphate + GTP + H(+) = adenosylcob(III)inamide-GDP + diphosphate</text>
        <dbReference type="Rhea" id="RHEA:22712"/>
        <dbReference type="ChEBI" id="CHEBI:15378"/>
        <dbReference type="ChEBI" id="CHEBI:33019"/>
        <dbReference type="ChEBI" id="CHEBI:37565"/>
        <dbReference type="ChEBI" id="CHEBI:58502"/>
        <dbReference type="ChEBI" id="CHEBI:60487"/>
        <dbReference type="EC" id="2.7.7.62"/>
    </reaction>
</comment>
<dbReference type="Gene3D" id="3.40.50.300">
    <property type="entry name" value="P-loop containing nucleotide triphosphate hydrolases"/>
    <property type="match status" value="1"/>
</dbReference>
<evidence type="ECO:0000256" key="19">
    <source>
        <dbReference type="PIRSR" id="PIRSR006135-2"/>
    </source>
</evidence>
<dbReference type="AlphaFoldDB" id="A0A0P6WHB6"/>
<dbReference type="GO" id="GO:0009236">
    <property type="term" value="P:cobalamin biosynthetic process"/>
    <property type="evidence" value="ECO:0007669"/>
    <property type="project" value="UniProtKB-UniPathway"/>
</dbReference>
<evidence type="ECO:0000256" key="9">
    <source>
        <dbReference type="ARBA" id="ARBA00012523"/>
    </source>
</evidence>
<dbReference type="EC" id="2.7.7.62" evidence="9"/>
<evidence type="ECO:0000256" key="3">
    <source>
        <dbReference type="ARBA" id="ARBA00001522"/>
    </source>
</evidence>
<feature type="binding site" evidence="19">
    <location>
        <begin position="54"/>
        <end position="57"/>
    </location>
    <ligand>
        <name>GTP</name>
        <dbReference type="ChEBI" id="CHEBI:37565"/>
    </ligand>
</feature>
<evidence type="ECO:0000256" key="11">
    <source>
        <dbReference type="ARBA" id="ARBA00022679"/>
    </source>
</evidence>
<evidence type="ECO:0000256" key="6">
    <source>
        <dbReference type="ARBA" id="ARBA00005159"/>
    </source>
</evidence>
<dbReference type="PANTHER" id="PTHR34848">
    <property type="match status" value="1"/>
</dbReference>
<evidence type="ECO:0000256" key="18">
    <source>
        <dbReference type="PIRSR" id="PIRSR006135-1"/>
    </source>
</evidence>
<keyword evidence="10" id="KW-0169">Cobalamin biosynthesis</keyword>
<dbReference type="UniPathway" id="UPA00148">
    <property type="reaction ID" value="UER00236"/>
</dbReference>
<evidence type="ECO:0000256" key="12">
    <source>
        <dbReference type="ARBA" id="ARBA00022741"/>
    </source>
</evidence>
<keyword evidence="11" id="KW-0808">Transferase</keyword>
<dbReference type="InterPro" id="IPR003203">
    <property type="entry name" value="CobU/CobP"/>
</dbReference>
<name>A0A0P6WHB6_9BACI</name>